<dbReference type="SUPFAM" id="SSF55486">
    <property type="entry name" value="Metalloproteases ('zincins'), catalytic domain"/>
    <property type="match status" value="1"/>
</dbReference>
<keyword evidence="3" id="KW-0540">Nuclease</keyword>
<comment type="caution">
    <text evidence="8">The sequence shown here is derived from an EMBL/GenBank/DDBJ whole genome shotgun (WGS) entry which is preliminary data.</text>
</comment>
<evidence type="ECO:0008006" key="10">
    <source>
        <dbReference type="Google" id="ProtNLM"/>
    </source>
</evidence>
<protein>
    <recommendedName>
        <fullName evidence="10">rRNA maturation RNase YbeY</fullName>
    </recommendedName>
</protein>
<dbReference type="InterPro" id="IPR023091">
    <property type="entry name" value="MetalPrtase_cat_dom_sf_prd"/>
</dbReference>
<dbReference type="GO" id="GO:0046872">
    <property type="term" value="F:metal ion binding"/>
    <property type="evidence" value="ECO:0007669"/>
    <property type="project" value="UniProtKB-KW"/>
</dbReference>
<evidence type="ECO:0000313" key="8">
    <source>
        <dbReference type="EMBL" id="TQE04135.1"/>
    </source>
</evidence>
<dbReference type="GO" id="GO:0004222">
    <property type="term" value="F:metalloendopeptidase activity"/>
    <property type="evidence" value="ECO:0007669"/>
    <property type="project" value="InterPro"/>
</dbReference>
<dbReference type="EMBL" id="VIEB01000145">
    <property type="protein sequence ID" value="TQE04135.1"/>
    <property type="molecule type" value="Genomic_DNA"/>
</dbReference>
<sequence length="133" mass="15373">MASIFVKNQTQASSSQNMESFLSRFALYVNLREIPWKHHACKRSCRPTHKQTPSESRTAAAAMTFERFAGWGGLRRRIRSESARPSPQPTHRLRFASKIRAFLHIHGLLHLLGFDHENSEEAEVEMEKEEELL</sequence>
<keyword evidence="4" id="KW-0479">Metal-binding</keyword>
<keyword evidence="9" id="KW-1185">Reference proteome</keyword>
<dbReference type="InterPro" id="IPR020549">
    <property type="entry name" value="YbeY_CS"/>
</dbReference>
<evidence type="ECO:0000256" key="7">
    <source>
        <dbReference type="ARBA" id="ARBA00022833"/>
    </source>
</evidence>
<gene>
    <name evidence="8" type="ORF">C1H46_010247</name>
</gene>
<dbReference type="GO" id="GO:0004519">
    <property type="term" value="F:endonuclease activity"/>
    <property type="evidence" value="ECO:0007669"/>
    <property type="project" value="UniProtKB-KW"/>
</dbReference>
<keyword evidence="7" id="KW-0862">Zinc</keyword>
<keyword evidence="6" id="KW-0378">Hydrolase</keyword>
<dbReference type="GO" id="GO:0006364">
    <property type="term" value="P:rRNA processing"/>
    <property type="evidence" value="ECO:0007669"/>
    <property type="project" value="InterPro"/>
</dbReference>
<dbReference type="Proteomes" id="UP000315295">
    <property type="component" value="Unassembled WGS sequence"/>
</dbReference>
<keyword evidence="5" id="KW-0255">Endonuclease</keyword>
<dbReference type="Pfam" id="PF02130">
    <property type="entry name" value="YbeY"/>
    <property type="match status" value="1"/>
</dbReference>
<name>A0A540MZA1_MALBA</name>
<evidence type="ECO:0000256" key="1">
    <source>
        <dbReference type="ARBA" id="ARBA00001947"/>
    </source>
</evidence>
<dbReference type="PROSITE" id="PS01306">
    <property type="entry name" value="UPF0054"/>
    <property type="match status" value="1"/>
</dbReference>
<accession>A0A540MZA1</accession>
<reference evidence="8 9" key="1">
    <citation type="journal article" date="2019" name="G3 (Bethesda)">
        <title>Sequencing of a Wild Apple (Malus baccata) Genome Unravels the Differences Between Cultivated and Wild Apple Species Regarding Disease Resistance and Cold Tolerance.</title>
        <authorList>
            <person name="Chen X."/>
        </authorList>
    </citation>
    <scope>NUCLEOTIDE SEQUENCE [LARGE SCALE GENOMIC DNA]</scope>
    <source>
        <strain evidence="9">cv. Shandingzi</strain>
        <tissue evidence="8">Leaves</tissue>
    </source>
</reference>
<evidence type="ECO:0000256" key="5">
    <source>
        <dbReference type="ARBA" id="ARBA00022759"/>
    </source>
</evidence>
<proteinExistence type="inferred from homology"/>
<dbReference type="Gene3D" id="3.40.390.30">
    <property type="entry name" value="Metalloproteases ('zincins'), catalytic domain"/>
    <property type="match status" value="1"/>
</dbReference>
<comment type="cofactor">
    <cofactor evidence="1">
        <name>Zn(2+)</name>
        <dbReference type="ChEBI" id="CHEBI:29105"/>
    </cofactor>
</comment>
<organism evidence="8 9">
    <name type="scientific">Malus baccata</name>
    <name type="common">Siberian crab apple</name>
    <name type="synonym">Pyrus baccata</name>
    <dbReference type="NCBI Taxonomy" id="106549"/>
    <lineage>
        <taxon>Eukaryota</taxon>
        <taxon>Viridiplantae</taxon>
        <taxon>Streptophyta</taxon>
        <taxon>Embryophyta</taxon>
        <taxon>Tracheophyta</taxon>
        <taxon>Spermatophyta</taxon>
        <taxon>Magnoliopsida</taxon>
        <taxon>eudicotyledons</taxon>
        <taxon>Gunneridae</taxon>
        <taxon>Pentapetalae</taxon>
        <taxon>rosids</taxon>
        <taxon>fabids</taxon>
        <taxon>Rosales</taxon>
        <taxon>Rosaceae</taxon>
        <taxon>Amygdaloideae</taxon>
        <taxon>Maleae</taxon>
        <taxon>Malus</taxon>
    </lineage>
</organism>
<dbReference type="InterPro" id="IPR002036">
    <property type="entry name" value="YbeY"/>
</dbReference>
<evidence type="ECO:0000313" key="9">
    <source>
        <dbReference type="Proteomes" id="UP000315295"/>
    </source>
</evidence>
<dbReference type="AlphaFoldDB" id="A0A540MZA1"/>
<evidence type="ECO:0000256" key="4">
    <source>
        <dbReference type="ARBA" id="ARBA00022723"/>
    </source>
</evidence>
<evidence type="ECO:0000256" key="2">
    <source>
        <dbReference type="ARBA" id="ARBA00010875"/>
    </source>
</evidence>
<comment type="similarity">
    <text evidence="2">Belongs to the endoribonuclease YbeY family.</text>
</comment>
<evidence type="ECO:0000256" key="3">
    <source>
        <dbReference type="ARBA" id="ARBA00022722"/>
    </source>
</evidence>
<evidence type="ECO:0000256" key="6">
    <source>
        <dbReference type="ARBA" id="ARBA00022801"/>
    </source>
</evidence>